<feature type="transmembrane region" description="Helical" evidence="7">
    <location>
        <begin position="418"/>
        <end position="436"/>
    </location>
</feature>
<dbReference type="InterPro" id="IPR048279">
    <property type="entry name" value="MdtK-like"/>
</dbReference>
<dbReference type="CDD" id="cd13138">
    <property type="entry name" value="MATE_yoeA_like"/>
    <property type="match status" value="1"/>
</dbReference>
<evidence type="ECO:0000256" key="7">
    <source>
        <dbReference type="SAM" id="Phobius"/>
    </source>
</evidence>
<keyword evidence="3" id="KW-1003">Cell membrane</keyword>
<organism evidence="8 9">
    <name type="scientific">Massilicoli timonensis</name>
    <dbReference type="NCBI Taxonomy" id="2015901"/>
    <lineage>
        <taxon>Bacteria</taxon>
        <taxon>Bacillati</taxon>
        <taxon>Bacillota</taxon>
        <taxon>Erysipelotrichia</taxon>
        <taxon>Erysipelotrichales</taxon>
        <taxon>Erysipelotrichaceae</taxon>
        <taxon>Massilicoli</taxon>
    </lineage>
</organism>
<keyword evidence="2" id="KW-0813">Transport</keyword>
<dbReference type="PIRSF" id="PIRSF006603">
    <property type="entry name" value="DinF"/>
    <property type="match status" value="1"/>
</dbReference>
<gene>
    <name evidence="8" type="ORF">NE663_02395</name>
</gene>
<evidence type="ECO:0000256" key="2">
    <source>
        <dbReference type="ARBA" id="ARBA00022448"/>
    </source>
</evidence>
<dbReference type="Proteomes" id="UP001524435">
    <property type="component" value="Unassembled WGS sequence"/>
</dbReference>
<comment type="caution">
    <text evidence="8">The sequence shown here is derived from an EMBL/GenBank/DDBJ whole genome shotgun (WGS) entry which is preliminary data.</text>
</comment>
<name>A0ABT1SIR9_9FIRM</name>
<feature type="transmembrane region" description="Helical" evidence="7">
    <location>
        <begin position="232"/>
        <end position="257"/>
    </location>
</feature>
<keyword evidence="4 7" id="KW-0812">Transmembrane</keyword>
<feature type="transmembrane region" description="Helical" evidence="7">
    <location>
        <begin position="316"/>
        <end position="342"/>
    </location>
</feature>
<reference evidence="8 9" key="1">
    <citation type="submission" date="2022-06" db="EMBL/GenBank/DDBJ databases">
        <title>Isolation of gut microbiota from human fecal samples.</title>
        <authorList>
            <person name="Pamer E.G."/>
            <person name="Barat B."/>
            <person name="Waligurski E."/>
            <person name="Medina S."/>
            <person name="Paddock L."/>
            <person name="Mostad J."/>
        </authorList>
    </citation>
    <scope>NUCLEOTIDE SEQUENCE [LARGE SCALE GENOMIC DNA]</scope>
    <source>
        <strain evidence="8 9">DFI.6.1</strain>
    </source>
</reference>
<sequence length="449" mass="48710">MKDMTSGNPLKLILFFSVPILFGNVFQQLYLMADTMIVGQFLGVDPLAAMGASTTVANLVIGFCNGMATGVGILVAQFFGARNERGMKQATAGSYVICFSASILLCVISIALARPILLLLKTPASILDMAALYLVIIMAGIVVTMLYNLFASLLRCVGDAKTPLYFLIIASILNVVLDYVLVAIIPLGIAGAALATVIAQALATLLCFLYIRRRYPLFLVKRSDFRLEKELFVKQLTMGISMGLMNSIVSIGTLVLQSAVNQLGKMTIAAHTAARKIVEMLMQPFISLGIAVTTFVSQNLGANQLSRILEGVKKSVWVSFVWAAAVIVLSFSAASFLIGFLIDGKHREVVEPAVFYTQIMSLFYFALALLFLYRSALQGLGNGTVPIVSSIIEMLVKIIVTFTLVPACGYLGVALAEPISWCLMAIVLVGCFYRNMRVRKTDQSTRIDR</sequence>
<evidence type="ECO:0000256" key="5">
    <source>
        <dbReference type="ARBA" id="ARBA00022989"/>
    </source>
</evidence>
<dbReference type="EMBL" id="JANGCH010000002">
    <property type="protein sequence ID" value="MCQ5121111.1"/>
    <property type="molecule type" value="Genomic_DNA"/>
</dbReference>
<keyword evidence="6 7" id="KW-0472">Membrane</keyword>
<dbReference type="PANTHER" id="PTHR43549">
    <property type="entry name" value="MULTIDRUG RESISTANCE PROTEIN YPNP-RELATED"/>
    <property type="match status" value="1"/>
</dbReference>
<proteinExistence type="predicted"/>
<dbReference type="NCBIfam" id="TIGR00797">
    <property type="entry name" value="matE"/>
    <property type="match status" value="1"/>
</dbReference>
<keyword evidence="5 7" id="KW-1133">Transmembrane helix</keyword>
<evidence type="ECO:0000256" key="4">
    <source>
        <dbReference type="ARBA" id="ARBA00022692"/>
    </source>
</evidence>
<feature type="transmembrane region" description="Helical" evidence="7">
    <location>
        <begin position="277"/>
        <end position="296"/>
    </location>
</feature>
<feature type="transmembrane region" description="Helical" evidence="7">
    <location>
        <begin position="12"/>
        <end position="33"/>
    </location>
</feature>
<comment type="subcellular location">
    <subcellularLocation>
        <location evidence="1">Cell membrane</location>
        <topology evidence="1">Multi-pass membrane protein</topology>
    </subcellularLocation>
</comment>
<dbReference type="RefSeq" id="WP_102269746.1">
    <property type="nucleotide sequence ID" value="NZ_CALVCM010000021.1"/>
</dbReference>
<keyword evidence="9" id="KW-1185">Reference proteome</keyword>
<feature type="transmembrane region" description="Helical" evidence="7">
    <location>
        <begin position="191"/>
        <end position="211"/>
    </location>
</feature>
<protein>
    <submittedName>
        <fullName evidence="8">MATE family efflux transporter</fullName>
    </submittedName>
</protein>
<feature type="transmembrane region" description="Helical" evidence="7">
    <location>
        <begin position="162"/>
        <end position="185"/>
    </location>
</feature>
<accession>A0ABT1SIR9</accession>
<dbReference type="InterPro" id="IPR052031">
    <property type="entry name" value="Membrane_Transporter-Flippase"/>
</dbReference>
<evidence type="ECO:0000313" key="9">
    <source>
        <dbReference type="Proteomes" id="UP001524435"/>
    </source>
</evidence>
<dbReference type="Pfam" id="PF01554">
    <property type="entry name" value="MatE"/>
    <property type="match status" value="2"/>
</dbReference>
<dbReference type="PANTHER" id="PTHR43549:SF3">
    <property type="entry name" value="MULTIDRUG RESISTANCE PROTEIN YPNP-RELATED"/>
    <property type="match status" value="1"/>
</dbReference>
<feature type="transmembrane region" description="Helical" evidence="7">
    <location>
        <begin position="394"/>
        <end position="412"/>
    </location>
</feature>
<dbReference type="InterPro" id="IPR002528">
    <property type="entry name" value="MATE_fam"/>
</dbReference>
<feature type="transmembrane region" description="Helical" evidence="7">
    <location>
        <begin position="56"/>
        <end position="80"/>
    </location>
</feature>
<feature type="transmembrane region" description="Helical" evidence="7">
    <location>
        <begin position="354"/>
        <end position="373"/>
    </location>
</feature>
<evidence type="ECO:0000256" key="6">
    <source>
        <dbReference type="ARBA" id="ARBA00023136"/>
    </source>
</evidence>
<feature type="transmembrane region" description="Helical" evidence="7">
    <location>
        <begin position="92"/>
        <end position="117"/>
    </location>
</feature>
<feature type="transmembrane region" description="Helical" evidence="7">
    <location>
        <begin position="129"/>
        <end position="150"/>
    </location>
</feature>
<evidence type="ECO:0000313" key="8">
    <source>
        <dbReference type="EMBL" id="MCQ5121111.1"/>
    </source>
</evidence>
<evidence type="ECO:0000256" key="1">
    <source>
        <dbReference type="ARBA" id="ARBA00004651"/>
    </source>
</evidence>
<evidence type="ECO:0000256" key="3">
    <source>
        <dbReference type="ARBA" id="ARBA00022475"/>
    </source>
</evidence>